<evidence type="ECO:0000313" key="9">
    <source>
        <dbReference type="Proteomes" id="UP001218246"/>
    </source>
</evidence>
<feature type="site" description="Transition state stabilizer" evidence="7">
    <location>
        <position position="22"/>
    </location>
</feature>
<dbReference type="SUPFAM" id="SSF53448">
    <property type="entry name" value="Nucleotide-diphospho-sugar transferases"/>
    <property type="match status" value="1"/>
</dbReference>
<protein>
    <recommendedName>
        <fullName evidence="7">2-C-methyl-D-erythritol 4-phosphate cytidylyltransferase</fullName>
        <ecNumber evidence="7">2.7.7.60</ecNumber>
    </recommendedName>
    <alternativeName>
        <fullName evidence="7">4-diphosphocytidyl-2C-methyl-D-erythritol synthase</fullName>
    </alternativeName>
    <alternativeName>
        <fullName evidence="7">MEP cytidylyltransferase</fullName>
        <shortName evidence="7">MCT</shortName>
    </alternativeName>
</protein>
<dbReference type="InterPro" id="IPR050088">
    <property type="entry name" value="IspD/TarI_cytidylyltransf_bact"/>
</dbReference>
<dbReference type="CDD" id="cd02516">
    <property type="entry name" value="CDP-ME_synthetase"/>
    <property type="match status" value="1"/>
</dbReference>
<dbReference type="NCBIfam" id="TIGR00453">
    <property type="entry name" value="ispD"/>
    <property type="match status" value="1"/>
</dbReference>
<name>A0ABT6H6E2_9BACI</name>
<comment type="caution">
    <text evidence="8">The sequence shown here is derived from an EMBL/GenBank/DDBJ whole genome shotgun (WGS) entry which is preliminary data.</text>
</comment>
<dbReference type="HAMAP" id="MF_00108">
    <property type="entry name" value="IspD"/>
    <property type="match status" value="1"/>
</dbReference>
<reference evidence="8 9" key="1">
    <citation type="submission" date="2023-04" db="EMBL/GenBank/DDBJ databases">
        <title>Ectobacillus antri isolated from activated sludge.</title>
        <authorList>
            <person name="Yan P."/>
            <person name="Liu X."/>
        </authorList>
    </citation>
    <scope>NUCLEOTIDE SEQUENCE [LARGE SCALE GENOMIC DNA]</scope>
    <source>
        <strain evidence="8 9">C18H</strain>
    </source>
</reference>
<dbReference type="InterPro" id="IPR034683">
    <property type="entry name" value="IspD/TarI"/>
</dbReference>
<comment type="pathway">
    <text evidence="2 7">Isoprenoid biosynthesis; isopentenyl diphosphate biosynthesis via DXP pathway; isopentenyl diphosphate from 1-deoxy-D-xylulose 5-phosphate: step 2/6.</text>
</comment>
<keyword evidence="9" id="KW-1185">Reference proteome</keyword>
<feature type="site" description="Transition state stabilizer" evidence="7">
    <location>
        <position position="15"/>
    </location>
</feature>
<feature type="site" description="Positions MEP for the nucleophilic attack" evidence="7">
    <location>
        <position position="151"/>
    </location>
</feature>
<dbReference type="RefSeq" id="WP_124565477.1">
    <property type="nucleotide sequence ID" value="NZ_JARRRY010000014.1"/>
</dbReference>
<dbReference type="PROSITE" id="PS01295">
    <property type="entry name" value="ISPD"/>
    <property type="match status" value="1"/>
</dbReference>
<dbReference type="PANTHER" id="PTHR32125:SF4">
    <property type="entry name" value="2-C-METHYL-D-ERYTHRITOL 4-PHOSPHATE CYTIDYLYLTRANSFERASE, CHLOROPLASTIC"/>
    <property type="match status" value="1"/>
</dbReference>
<comment type="catalytic activity">
    <reaction evidence="1 7">
        <text>2-C-methyl-D-erythritol 4-phosphate + CTP + H(+) = 4-CDP-2-C-methyl-D-erythritol + diphosphate</text>
        <dbReference type="Rhea" id="RHEA:13429"/>
        <dbReference type="ChEBI" id="CHEBI:15378"/>
        <dbReference type="ChEBI" id="CHEBI:33019"/>
        <dbReference type="ChEBI" id="CHEBI:37563"/>
        <dbReference type="ChEBI" id="CHEBI:57823"/>
        <dbReference type="ChEBI" id="CHEBI:58262"/>
        <dbReference type="EC" id="2.7.7.60"/>
    </reaction>
</comment>
<dbReference type="EC" id="2.7.7.60" evidence="7"/>
<dbReference type="PANTHER" id="PTHR32125">
    <property type="entry name" value="2-C-METHYL-D-ERYTHRITOL 4-PHOSPHATE CYTIDYLYLTRANSFERASE, CHLOROPLASTIC"/>
    <property type="match status" value="1"/>
</dbReference>
<organism evidence="8 9">
    <name type="scientific">Ectobacillus antri</name>
    <dbReference type="NCBI Taxonomy" id="2486280"/>
    <lineage>
        <taxon>Bacteria</taxon>
        <taxon>Bacillati</taxon>
        <taxon>Bacillota</taxon>
        <taxon>Bacilli</taxon>
        <taxon>Bacillales</taxon>
        <taxon>Bacillaceae</taxon>
        <taxon>Ectobacillus</taxon>
    </lineage>
</organism>
<keyword evidence="5 7" id="KW-0548">Nucleotidyltransferase</keyword>
<comment type="function">
    <text evidence="7">Catalyzes the formation of 4-diphosphocytidyl-2-C-methyl-D-erythritol from CTP and 2-C-methyl-D-erythritol 4-phosphate (MEP).</text>
</comment>
<evidence type="ECO:0000256" key="6">
    <source>
        <dbReference type="ARBA" id="ARBA00023229"/>
    </source>
</evidence>
<evidence type="ECO:0000256" key="5">
    <source>
        <dbReference type="ARBA" id="ARBA00022695"/>
    </source>
</evidence>
<evidence type="ECO:0000256" key="7">
    <source>
        <dbReference type="HAMAP-Rule" id="MF_00108"/>
    </source>
</evidence>
<dbReference type="EMBL" id="JARULN010000014">
    <property type="protein sequence ID" value="MDG5754907.1"/>
    <property type="molecule type" value="Genomic_DNA"/>
</dbReference>
<keyword evidence="6 7" id="KW-0414">Isoprene biosynthesis</keyword>
<dbReference type="InterPro" id="IPR029044">
    <property type="entry name" value="Nucleotide-diphossugar_trans"/>
</dbReference>
<comment type="similarity">
    <text evidence="3 7">Belongs to the IspD/TarI cytidylyltransferase family. IspD subfamily.</text>
</comment>
<dbReference type="InterPro" id="IPR001228">
    <property type="entry name" value="IspD"/>
</dbReference>
<accession>A0ABT6H6E2</accession>
<evidence type="ECO:0000313" key="8">
    <source>
        <dbReference type="EMBL" id="MDG5754907.1"/>
    </source>
</evidence>
<gene>
    <name evidence="7 8" type="primary">ispD</name>
    <name evidence="8" type="ORF">P6P90_13145</name>
</gene>
<dbReference type="InterPro" id="IPR018294">
    <property type="entry name" value="ISPD_synthase_CS"/>
</dbReference>
<evidence type="ECO:0000256" key="4">
    <source>
        <dbReference type="ARBA" id="ARBA00022679"/>
    </source>
</evidence>
<evidence type="ECO:0000256" key="3">
    <source>
        <dbReference type="ARBA" id="ARBA00009789"/>
    </source>
</evidence>
<sequence length="225" mass="24833">MKYTLVIPAAGKGKRMGAGINKLLIPMQSAPVIIHTLRAFENDSNCAEIILVISEDEYETFSDLLAKYDIKKDVVFVNGGSERQDSVYNGICHAQHEYVLVHDGARPFVTEGVTQRVLDAAVEYGASICAVPVKDTIKRIVDGVVEETVERSALWAVQTPQGFHLPLLKKAHQIAREAGYNGTDDASLVEYIKHKVTVVEGSYYNIKVTTPDDLVVAEAFLRTNR</sequence>
<dbReference type="GO" id="GO:0050518">
    <property type="term" value="F:2-C-methyl-D-erythritol 4-phosphate cytidylyltransferase activity"/>
    <property type="evidence" value="ECO:0007669"/>
    <property type="project" value="UniProtKB-EC"/>
</dbReference>
<evidence type="ECO:0000256" key="1">
    <source>
        <dbReference type="ARBA" id="ARBA00001282"/>
    </source>
</evidence>
<proteinExistence type="inferred from homology"/>
<keyword evidence="4 7" id="KW-0808">Transferase</keyword>
<feature type="site" description="Positions MEP for the nucleophilic attack" evidence="7">
    <location>
        <position position="207"/>
    </location>
</feature>
<dbReference type="Gene3D" id="3.90.550.10">
    <property type="entry name" value="Spore Coat Polysaccharide Biosynthesis Protein SpsA, Chain A"/>
    <property type="match status" value="1"/>
</dbReference>
<dbReference type="Proteomes" id="UP001218246">
    <property type="component" value="Unassembled WGS sequence"/>
</dbReference>
<dbReference type="Pfam" id="PF01128">
    <property type="entry name" value="IspD"/>
    <property type="match status" value="1"/>
</dbReference>
<evidence type="ECO:0000256" key="2">
    <source>
        <dbReference type="ARBA" id="ARBA00004787"/>
    </source>
</evidence>